<evidence type="ECO:0000313" key="1">
    <source>
        <dbReference type="EMBL" id="MBW62666.1"/>
    </source>
</evidence>
<organism evidence="1">
    <name type="scientific">Anopheles marajoara</name>
    <dbReference type="NCBI Taxonomy" id="58244"/>
    <lineage>
        <taxon>Eukaryota</taxon>
        <taxon>Metazoa</taxon>
        <taxon>Ecdysozoa</taxon>
        <taxon>Arthropoda</taxon>
        <taxon>Hexapoda</taxon>
        <taxon>Insecta</taxon>
        <taxon>Pterygota</taxon>
        <taxon>Neoptera</taxon>
        <taxon>Endopterygota</taxon>
        <taxon>Diptera</taxon>
        <taxon>Nematocera</taxon>
        <taxon>Culicoidea</taxon>
        <taxon>Culicidae</taxon>
        <taxon>Anophelinae</taxon>
        <taxon>Anopheles</taxon>
    </lineage>
</organism>
<reference evidence="1" key="1">
    <citation type="submission" date="2018-01" db="EMBL/GenBank/DDBJ databases">
        <title>An insight into the sialome of Amazonian anophelines.</title>
        <authorList>
            <person name="Ribeiro J.M."/>
            <person name="Scarpassa V."/>
            <person name="Calvo E."/>
        </authorList>
    </citation>
    <scope>NUCLEOTIDE SEQUENCE</scope>
    <source>
        <tissue evidence="1">Salivary glands</tissue>
    </source>
</reference>
<dbReference type="EMBL" id="GGFJ01013525">
    <property type="protein sequence ID" value="MBW62666.1"/>
    <property type="molecule type" value="Transcribed_RNA"/>
</dbReference>
<accession>A0A2M4CBD7</accession>
<sequence>MAAAIMSCLSSSSFCFCRAVSVLSRSKAESRGHTTHRECSSSIISRGSLVEFARTMSCLFSNASNRWWSRTRTRKLKGWRD</sequence>
<proteinExistence type="predicted"/>
<name>A0A2M4CBD7_9DIPT</name>
<dbReference type="AlphaFoldDB" id="A0A2M4CBD7"/>
<protein>
    <submittedName>
        <fullName evidence="1">Putative secreted protein</fullName>
    </submittedName>
</protein>